<dbReference type="AlphaFoldDB" id="A0A812DUI5"/>
<sequence length="242" mass="26999">MFLYHRLQQRVDNSKTDCVFSVTSLPCSIIANDDFSIAKQTPFSLIQQTVVSYDGFHCTVFSTVYRRLLRRVSNSVPSSPTTSFQQCTVVSYDEFSTVYRRLLRRVFNSVPSSPTTSFVPSFPTTSFQSVPSSPTTGFHSVPSSPTTSFQQCTVVSYDEFSTVYRRLPTTSFQQCTVVSLRRVSTVTVVSVVSLRNRPSSPTTSFQQCTVVSLTTCFLTAKPTPFSANFFLPVSDAPEADFF</sequence>
<dbReference type="Proteomes" id="UP000597762">
    <property type="component" value="Unassembled WGS sequence"/>
</dbReference>
<keyword evidence="2" id="KW-1185">Reference proteome</keyword>
<accession>A0A812DUI5</accession>
<evidence type="ECO:0000313" key="2">
    <source>
        <dbReference type="Proteomes" id="UP000597762"/>
    </source>
</evidence>
<protein>
    <submittedName>
        <fullName evidence="1">Uncharacterized protein</fullName>
    </submittedName>
</protein>
<comment type="caution">
    <text evidence="1">The sequence shown here is derived from an EMBL/GenBank/DDBJ whole genome shotgun (WGS) entry which is preliminary data.</text>
</comment>
<organism evidence="1 2">
    <name type="scientific">Acanthosepion pharaonis</name>
    <name type="common">Pharaoh cuttlefish</name>
    <name type="synonym">Sepia pharaonis</name>
    <dbReference type="NCBI Taxonomy" id="158019"/>
    <lineage>
        <taxon>Eukaryota</taxon>
        <taxon>Metazoa</taxon>
        <taxon>Spiralia</taxon>
        <taxon>Lophotrochozoa</taxon>
        <taxon>Mollusca</taxon>
        <taxon>Cephalopoda</taxon>
        <taxon>Coleoidea</taxon>
        <taxon>Decapodiformes</taxon>
        <taxon>Sepiida</taxon>
        <taxon>Sepiina</taxon>
        <taxon>Sepiidae</taxon>
        <taxon>Acanthosepion</taxon>
    </lineage>
</organism>
<evidence type="ECO:0000313" key="1">
    <source>
        <dbReference type="EMBL" id="CAE1311132.1"/>
    </source>
</evidence>
<gene>
    <name evidence="1" type="ORF">SPHA_62657</name>
</gene>
<proteinExistence type="predicted"/>
<dbReference type="EMBL" id="CAHIKZ030004486">
    <property type="protein sequence ID" value="CAE1311132.1"/>
    <property type="molecule type" value="Genomic_DNA"/>
</dbReference>
<reference evidence="1" key="1">
    <citation type="submission" date="2021-01" db="EMBL/GenBank/DDBJ databases">
        <authorList>
            <person name="Li R."/>
            <person name="Bekaert M."/>
        </authorList>
    </citation>
    <scope>NUCLEOTIDE SEQUENCE</scope>
    <source>
        <strain evidence="1">Farmed</strain>
    </source>
</reference>
<name>A0A812DUI5_ACAPH</name>